<dbReference type="GO" id="GO:0008170">
    <property type="term" value="F:N-methyltransferase activity"/>
    <property type="evidence" value="ECO:0007669"/>
    <property type="project" value="InterPro"/>
</dbReference>
<protein>
    <recommendedName>
        <fullName evidence="3">DNA methylase N-4/N-6 domain-containing protein</fullName>
    </recommendedName>
</protein>
<proteinExistence type="predicted"/>
<dbReference type="InterPro" id="IPR001091">
    <property type="entry name" value="RM_Methyltransferase"/>
</dbReference>
<dbReference type="SUPFAM" id="SSF53335">
    <property type="entry name" value="S-adenosyl-L-methionine-dependent methyltransferases"/>
    <property type="match status" value="1"/>
</dbReference>
<dbReference type="AlphaFoldDB" id="A0A0F8WNM1"/>
<name>A0A0F8WNM1_9ZZZZ</name>
<gene>
    <name evidence="4" type="ORF">LCGC14_3045760</name>
</gene>
<dbReference type="GO" id="GO:0032259">
    <property type="term" value="P:methylation"/>
    <property type="evidence" value="ECO:0007669"/>
    <property type="project" value="UniProtKB-KW"/>
</dbReference>
<reference evidence="4" key="1">
    <citation type="journal article" date="2015" name="Nature">
        <title>Complex archaea that bridge the gap between prokaryotes and eukaryotes.</title>
        <authorList>
            <person name="Spang A."/>
            <person name="Saw J.H."/>
            <person name="Jorgensen S.L."/>
            <person name="Zaremba-Niedzwiedzka K."/>
            <person name="Martijn J."/>
            <person name="Lind A.E."/>
            <person name="van Eijk R."/>
            <person name="Schleper C."/>
            <person name="Guy L."/>
            <person name="Ettema T.J."/>
        </authorList>
    </citation>
    <scope>NUCLEOTIDE SEQUENCE</scope>
</reference>
<keyword evidence="1" id="KW-0489">Methyltransferase</keyword>
<feature type="domain" description="DNA methylase N-4/N-6" evidence="3">
    <location>
        <begin position="1"/>
        <end position="60"/>
    </location>
</feature>
<accession>A0A0F8WNM1</accession>
<evidence type="ECO:0000256" key="2">
    <source>
        <dbReference type="ARBA" id="ARBA00022679"/>
    </source>
</evidence>
<organism evidence="4">
    <name type="scientific">marine sediment metagenome</name>
    <dbReference type="NCBI Taxonomy" id="412755"/>
    <lineage>
        <taxon>unclassified sequences</taxon>
        <taxon>metagenomes</taxon>
        <taxon>ecological metagenomes</taxon>
    </lineage>
</organism>
<dbReference type="EMBL" id="LAZR01064047">
    <property type="protein sequence ID" value="KKK58308.1"/>
    <property type="molecule type" value="Genomic_DNA"/>
</dbReference>
<dbReference type="InterPro" id="IPR029063">
    <property type="entry name" value="SAM-dependent_MTases_sf"/>
</dbReference>
<evidence type="ECO:0000313" key="4">
    <source>
        <dbReference type="EMBL" id="KKK58308.1"/>
    </source>
</evidence>
<dbReference type="GO" id="GO:0003677">
    <property type="term" value="F:DNA binding"/>
    <property type="evidence" value="ECO:0007669"/>
    <property type="project" value="InterPro"/>
</dbReference>
<comment type="caution">
    <text evidence="4">The sequence shown here is derived from an EMBL/GenBank/DDBJ whole genome shotgun (WGS) entry which is preliminary data.</text>
</comment>
<dbReference type="InterPro" id="IPR002941">
    <property type="entry name" value="DNA_methylase_N4/N6"/>
</dbReference>
<keyword evidence="2" id="KW-0808">Transferase</keyword>
<sequence length="68" mass="7791">HPSPKEITHYKKLCEMFSPLGGITLDPFMGSGTTIKMAKSLGRYYIGIDISQEYCDIAEKRLEQEYLF</sequence>
<dbReference type="Gene3D" id="3.40.50.150">
    <property type="entry name" value="Vaccinia Virus protein VP39"/>
    <property type="match status" value="1"/>
</dbReference>
<evidence type="ECO:0000259" key="3">
    <source>
        <dbReference type="Pfam" id="PF01555"/>
    </source>
</evidence>
<evidence type="ECO:0000256" key="1">
    <source>
        <dbReference type="ARBA" id="ARBA00022603"/>
    </source>
</evidence>
<dbReference type="PRINTS" id="PR00508">
    <property type="entry name" value="S21N4MTFRASE"/>
</dbReference>
<dbReference type="Pfam" id="PF01555">
    <property type="entry name" value="N6_N4_Mtase"/>
    <property type="match status" value="1"/>
</dbReference>
<feature type="non-terminal residue" evidence="4">
    <location>
        <position position="1"/>
    </location>
</feature>